<accession>A0A0G3XHZ4</accession>
<dbReference type="EMBL" id="CP011770">
    <property type="protein sequence ID" value="AKM11165.1"/>
    <property type="molecule type" value="Genomic_DNA"/>
</dbReference>
<dbReference type="STRING" id="1348774.AB433_16215"/>
<keyword evidence="2" id="KW-1185">Reference proteome</keyword>
<dbReference type="OrthoDB" id="7391866at2"/>
<dbReference type="Proteomes" id="UP000035287">
    <property type="component" value="Chromosome"/>
</dbReference>
<dbReference type="AlphaFoldDB" id="A0A0G3XHZ4"/>
<evidence type="ECO:0000313" key="2">
    <source>
        <dbReference type="Proteomes" id="UP000035287"/>
    </source>
</evidence>
<protein>
    <submittedName>
        <fullName evidence="1">Uncharacterized protein</fullName>
    </submittedName>
</protein>
<sequence>MGTVLLLAVLLAWGWTPLTRQAEAGTAFGARVACSCKYVGGRDLASCEGDFLDGMALVSLSEDASAKTVTASVPLIASTTATYRKGWGCMLEPYEG</sequence>
<name>A0A0G3XHZ4_9SPHN</name>
<organism evidence="1 2">
    <name type="scientific">Croceicoccus naphthovorans</name>
    <dbReference type="NCBI Taxonomy" id="1348774"/>
    <lineage>
        <taxon>Bacteria</taxon>
        <taxon>Pseudomonadati</taxon>
        <taxon>Pseudomonadota</taxon>
        <taxon>Alphaproteobacteria</taxon>
        <taxon>Sphingomonadales</taxon>
        <taxon>Erythrobacteraceae</taxon>
        <taxon>Croceicoccus</taxon>
    </lineage>
</organism>
<proteinExistence type="predicted"/>
<dbReference type="KEGG" id="cna:AB433_16215"/>
<dbReference type="PATRIC" id="fig|1348774.3.peg.3404"/>
<reference evidence="1 2" key="1">
    <citation type="submission" date="2015-06" db="EMBL/GenBank/DDBJ databases">
        <authorList>
            <person name="Zeng Y."/>
            <person name="Huang Y."/>
        </authorList>
    </citation>
    <scope>NUCLEOTIDE SEQUENCE [LARGE SCALE GENOMIC DNA]</scope>
    <source>
        <strain evidence="1 2">PQ-2</strain>
    </source>
</reference>
<evidence type="ECO:0000313" key="1">
    <source>
        <dbReference type="EMBL" id="AKM11165.1"/>
    </source>
</evidence>
<gene>
    <name evidence="1" type="ORF">AB433_16215</name>
</gene>